<dbReference type="EMBL" id="JH930471">
    <property type="protein sequence ID" value="EKM57179.1"/>
    <property type="molecule type" value="Genomic_DNA"/>
</dbReference>
<dbReference type="OrthoDB" id="809632at2759"/>
<dbReference type="SUPFAM" id="SSF51735">
    <property type="entry name" value="NAD(P)-binding Rossmann-fold domains"/>
    <property type="match status" value="1"/>
</dbReference>
<dbReference type="InParanoid" id="K5WDR1"/>
<evidence type="ECO:0000313" key="3">
    <source>
        <dbReference type="EMBL" id="EKM57179.1"/>
    </source>
</evidence>
<dbReference type="GeneID" id="18908558"/>
<gene>
    <name evidence="3" type="ORF">PHACADRAFT_142402</name>
</gene>
<dbReference type="KEGG" id="pco:PHACADRAFT_142402"/>
<dbReference type="PANTHER" id="PTHR43205">
    <property type="entry name" value="PROSTAGLANDIN REDUCTASE"/>
    <property type="match status" value="1"/>
</dbReference>
<dbReference type="RefSeq" id="XP_007395000.1">
    <property type="nucleotide sequence ID" value="XM_007394938.1"/>
</dbReference>
<reference evidence="3 4" key="1">
    <citation type="journal article" date="2012" name="BMC Genomics">
        <title>Comparative genomics of the white-rot fungi, Phanerochaete carnosa and P. chrysosporium, to elucidate the genetic basis of the distinct wood types they colonize.</title>
        <authorList>
            <person name="Suzuki H."/>
            <person name="MacDonald J."/>
            <person name="Syed K."/>
            <person name="Salamov A."/>
            <person name="Hori C."/>
            <person name="Aerts A."/>
            <person name="Henrissat B."/>
            <person name="Wiebenga A."/>
            <person name="vanKuyk P.A."/>
            <person name="Barry K."/>
            <person name="Lindquist E."/>
            <person name="LaButti K."/>
            <person name="Lapidus A."/>
            <person name="Lucas S."/>
            <person name="Coutinho P."/>
            <person name="Gong Y."/>
            <person name="Samejima M."/>
            <person name="Mahadevan R."/>
            <person name="Abou-Zaid M."/>
            <person name="de Vries R.P."/>
            <person name="Igarashi K."/>
            <person name="Yadav J.S."/>
            <person name="Grigoriev I.V."/>
            <person name="Master E.R."/>
        </authorList>
    </citation>
    <scope>NUCLEOTIDE SEQUENCE [LARGE SCALE GENOMIC DNA]</scope>
    <source>
        <strain evidence="3 4">HHB-10118-sp</strain>
    </source>
</reference>
<evidence type="ECO:0000259" key="2">
    <source>
        <dbReference type="SMART" id="SM00829"/>
    </source>
</evidence>
<dbReference type="InterPro" id="IPR013149">
    <property type="entry name" value="ADH-like_C"/>
</dbReference>
<proteinExistence type="predicted"/>
<evidence type="ECO:0000256" key="1">
    <source>
        <dbReference type="ARBA" id="ARBA00023002"/>
    </source>
</evidence>
<dbReference type="CDD" id="cd05288">
    <property type="entry name" value="PGDH"/>
    <property type="match status" value="1"/>
</dbReference>
<dbReference type="InterPro" id="IPR020843">
    <property type="entry name" value="ER"/>
</dbReference>
<dbReference type="PANTHER" id="PTHR43205:SF7">
    <property type="entry name" value="PROSTAGLANDIN REDUCTASE 1"/>
    <property type="match status" value="1"/>
</dbReference>
<dbReference type="InterPro" id="IPR036291">
    <property type="entry name" value="NAD(P)-bd_dom_sf"/>
</dbReference>
<dbReference type="Pfam" id="PF16884">
    <property type="entry name" value="ADH_N_2"/>
    <property type="match status" value="1"/>
</dbReference>
<dbReference type="InterPro" id="IPR041694">
    <property type="entry name" value="ADH_N_2"/>
</dbReference>
<dbReference type="InterPro" id="IPR011032">
    <property type="entry name" value="GroES-like_sf"/>
</dbReference>
<accession>K5WDR1</accession>
<organism evidence="3 4">
    <name type="scientific">Phanerochaete carnosa (strain HHB-10118-sp)</name>
    <name type="common">White-rot fungus</name>
    <name type="synonym">Peniophora carnosa</name>
    <dbReference type="NCBI Taxonomy" id="650164"/>
    <lineage>
        <taxon>Eukaryota</taxon>
        <taxon>Fungi</taxon>
        <taxon>Dikarya</taxon>
        <taxon>Basidiomycota</taxon>
        <taxon>Agaricomycotina</taxon>
        <taxon>Agaricomycetes</taxon>
        <taxon>Polyporales</taxon>
        <taxon>Phanerochaetaceae</taxon>
        <taxon>Phanerochaete</taxon>
    </lineage>
</organism>
<dbReference type="Gene3D" id="3.90.180.10">
    <property type="entry name" value="Medium-chain alcohol dehydrogenases, catalytic domain"/>
    <property type="match status" value="1"/>
</dbReference>
<dbReference type="GO" id="GO:0016628">
    <property type="term" value="F:oxidoreductase activity, acting on the CH-CH group of donors, NAD or NADP as acceptor"/>
    <property type="evidence" value="ECO:0007669"/>
    <property type="project" value="InterPro"/>
</dbReference>
<dbReference type="Gene3D" id="3.40.50.720">
    <property type="entry name" value="NAD(P)-binding Rossmann-like Domain"/>
    <property type="match status" value="1"/>
</dbReference>
<name>K5WDR1_PHACS</name>
<dbReference type="Proteomes" id="UP000008370">
    <property type="component" value="Unassembled WGS sequence"/>
</dbReference>
<keyword evidence="1" id="KW-0560">Oxidoreductase</keyword>
<sequence length="351" mass="38213">MVRNRSLRYVSHPEKGIEPAVHFKLVDDEIDLDNAPLNGGVLLKTLYVSSDPYIRYRMRDPEVQTFCPPIQLGDPVDNGGAGQVVRSEDPNFKPGDYVAGYLEFAEYSVYPGRIKHFYKRPLRKVQKLPNVPLSIYLGTLGMPGTTSYQGIKYFASGRLKTAKTIFVSGGAGPVGTFVIEYIKVLAPHIKVIASAGSPEKIKILKDVGADVAFNYRTEDTAKVLETHGPIDIYWDNVAGSTLDAAVKNSSTGGLIIACGAISQTSHDANSVVRNFDEVFKRSLTVHGFVVFQGESAVVVPKFHEEIIPLVAQGKITSREHRYHGLEEAGKALADVHSGGNTGKAVIVVAEE</sequence>
<dbReference type="HOGENOM" id="CLU_026673_29_1_1"/>
<protein>
    <recommendedName>
        <fullName evidence="2">Enoyl reductase (ER) domain-containing protein</fullName>
    </recommendedName>
</protein>
<dbReference type="InterPro" id="IPR045010">
    <property type="entry name" value="MDR_fam"/>
</dbReference>
<dbReference type="SUPFAM" id="SSF50129">
    <property type="entry name" value="GroES-like"/>
    <property type="match status" value="1"/>
</dbReference>
<dbReference type="Pfam" id="PF00107">
    <property type="entry name" value="ADH_zinc_N"/>
    <property type="match status" value="1"/>
</dbReference>
<dbReference type="AlphaFoldDB" id="K5WDR1"/>
<feature type="domain" description="Enoyl reductase (ER)" evidence="2">
    <location>
        <begin position="41"/>
        <end position="346"/>
    </location>
</feature>
<evidence type="ECO:0000313" key="4">
    <source>
        <dbReference type="Proteomes" id="UP000008370"/>
    </source>
</evidence>
<keyword evidence="4" id="KW-1185">Reference proteome</keyword>
<dbReference type="FunCoup" id="K5WDR1">
    <property type="interactions" value="68"/>
</dbReference>
<dbReference type="SMART" id="SM00829">
    <property type="entry name" value="PKS_ER"/>
    <property type="match status" value="1"/>
</dbReference>